<feature type="transmembrane region" description="Helical" evidence="2">
    <location>
        <begin position="197"/>
        <end position="217"/>
    </location>
</feature>
<gene>
    <name evidence="3" type="ORF">SAMN04488535_0380</name>
</gene>
<feature type="transmembrane region" description="Helical" evidence="2">
    <location>
        <begin position="40"/>
        <end position="65"/>
    </location>
</feature>
<proteinExistence type="predicted"/>
<feature type="transmembrane region" description="Helical" evidence="2">
    <location>
        <begin position="86"/>
        <end position="107"/>
    </location>
</feature>
<evidence type="ECO:0000313" key="4">
    <source>
        <dbReference type="Proteomes" id="UP000199350"/>
    </source>
</evidence>
<feature type="transmembrane region" description="Helical" evidence="2">
    <location>
        <begin position="145"/>
        <end position="167"/>
    </location>
</feature>
<keyword evidence="4" id="KW-1185">Reference proteome</keyword>
<keyword evidence="2" id="KW-0472">Membrane</keyword>
<feature type="transmembrane region" description="Helical" evidence="2">
    <location>
        <begin position="332"/>
        <end position="353"/>
    </location>
</feature>
<dbReference type="EMBL" id="LT629700">
    <property type="protein sequence ID" value="SDL67604.1"/>
    <property type="molecule type" value="Genomic_DNA"/>
</dbReference>
<keyword evidence="2" id="KW-1133">Transmembrane helix</keyword>
<feature type="transmembrane region" description="Helical" evidence="2">
    <location>
        <begin position="119"/>
        <end position="138"/>
    </location>
</feature>
<evidence type="ECO:0000256" key="2">
    <source>
        <dbReference type="SAM" id="Phobius"/>
    </source>
</evidence>
<evidence type="ECO:0000313" key="3">
    <source>
        <dbReference type="EMBL" id="SDL67604.1"/>
    </source>
</evidence>
<dbReference type="AlphaFoldDB" id="A0A1G9M0C7"/>
<dbReference type="Proteomes" id="UP000199350">
    <property type="component" value="Chromosome I"/>
</dbReference>
<dbReference type="PANTHER" id="PTHR37814">
    <property type="entry name" value="CONSERVED MEMBRANE PROTEIN"/>
    <property type="match status" value="1"/>
</dbReference>
<feature type="transmembrane region" description="Helical" evidence="2">
    <location>
        <begin position="271"/>
        <end position="295"/>
    </location>
</feature>
<feature type="transmembrane region" description="Helical" evidence="2">
    <location>
        <begin position="229"/>
        <end position="251"/>
    </location>
</feature>
<accession>A0A1G9M0C7</accession>
<keyword evidence="2" id="KW-0812">Transmembrane</keyword>
<sequence>MMYSGFSMKKSIKVALAFVGLLVGAGFASGQETIQYFLAYGYWGIAGSILAGIVIVIVGTTLFQLGSYFLADDHSAVFKSVSRPAVAAFMDLATMFTLFAIGFVMVAGAGSNLEQQFGFPTWVGSVIMAIALIASGFLDVDRLTNVISAITPLLILAVIGALVVTIIDMPDNLGALNELALHNEPASGVANNWVLSALNYAALCVIVGVSMILVIAGSQMNPREAGTGGLIGGIIFSVLLVILAFVIFVNMDGVFGADFPLLMVFDNMHPAVGVVVSLIIYLMIYNTAVGMFYAMARRMSAHHPQRFRPIYFTVVLIGFALSFIGFADLLGWVYPIIGYLGMVLIAVMVYAWIKDRALIREETQRRERLAELAEKALDPAETELTDRQRAEVEELVTESHVEDTQLWQSVQEEVAADLDADPENEFSLEETPALDPESPDYEGAPEPPKHAPIDWEAYDEMYETVSFPAVTPEDTGGSTAVR</sequence>
<reference evidence="4" key="1">
    <citation type="submission" date="2016-10" db="EMBL/GenBank/DDBJ databases">
        <authorList>
            <person name="Varghese N."/>
            <person name="Submissions S."/>
        </authorList>
    </citation>
    <scope>NUCLEOTIDE SEQUENCE [LARGE SCALE GENOMIC DNA]</scope>
    <source>
        <strain evidence="4">DSM 20632</strain>
    </source>
</reference>
<dbReference type="PANTHER" id="PTHR37814:SF1">
    <property type="entry name" value="MEMBRANE PROTEIN"/>
    <property type="match status" value="1"/>
</dbReference>
<organism evidence="3 4">
    <name type="scientific">Corynebacterium mycetoides</name>
    <dbReference type="NCBI Taxonomy" id="38302"/>
    <lineage>
        <taxon>Bacteria</taxon>
        <taxon>Bacillati</taxon>
        <taxon>Actinomycetota</taxon>
        <taxon>Actinomycetes</taxon>
        <taxon>Mycobacteriales</taxon>
        <taxon>Corynebacteriaceae</taxon>
        <taxon>Corynebacterium</taxon>
    </lineage>
</organism>
<feature type="transmembrane region" description="Helical" evidence="2">
    <location>
        <begin position="307"/>
        <end position="326"/>
    </location>
</feature>
<protein>
    <submittedName>
        <fullName evidence="3">Uncharacterized membrane protein YkvI</fullName>
    </submittedName>
</protein>
<feature type="region of interest" description="Disordered" evidence="1">
    <location>
        <begin position="426"/>
        <end position="457"/>
    </location>
</feature>
<evidence type="ECO:0000256" key="1">
    <source>
        <dbReference type="SAM" id="MobiDB-lite"/>
    </source>
</evidence>
<name>A0A1G9M0C7_9CORY</name>
<dbReference type="InterPro" id="IPR038728">
    <property type="entry name" value="YkvI-like"/>
</dbReference>